<gene>
    <name evidence="8" type="ORF">CEJ45_15140</name>
</gene>
<evidence type="ECO:0000256" key="6">
    <source>
        <dbReference type="PROSITE-ProRule" id="PRU01362"/>
    </source>
</evidence>
<keyword evidence="3 6" id="KW-0808">Transferase</keyword>
<dbReference type="InterPro" id="IPR029494">
    <property type="entry name" value="DarT"/>
</dbReference>
<feature type="active site" evidence="6">
    <location>
        <position position="162"/>
    </location>
</feature>
<keyword evidence="5 6" id="KW-0238">DNA-binding</keyword>
<dbReference type="EMBL" id="NJGV01000014">
    <property type="protein sequence ID" value="OWY33704.1"/>
    <property type="molecule type" value="Genomic_DNA"/>
</dbReference>
<accession>A0A225SS94</accession>
<protein>
    <recommendedName>
        <fullName evidence="7">DarT domain-containing protein</fullName>
    </recommendedName>
</protein>
<evidence type="ECO:0000259" key="7">
    <source>
        <dbReference type="PROSITE" id="PS52018"/>
    </source>
</evidence>
<name>A0A225SS94_9BURK</name>
<dbReference type="AlphaFoldDB" id="A0A225SS94"/>
<evidence type="ECO:0000256" key="2">
    <source>
        <dbReference type="ARBA" id="ARBA00022676"/>
    </source>
</evidence>
<comment type="catalytic activity">
    <reaction evidence="6">
        <text>a thymidine in DNA + NAD(+) = an N-(ADP-alpha-D-ribosyl)-thymidine in DNA + nicotinamide + H(+)</text>
        <dbReference type="Rhea" id="RHEA:71651"/>
        <dbReference type="Rhea" id="RHEA-COMP:13556"/>
        <dbReference type="Rhea" id="RHEA-COMP:18051"/>
        <dbReference type="ChEBI" id="CHEBI:15378"/>
        <dbReference type="ChEBI" id="CHEBI:17154"/>
        <dbReference type="ChEBI" id="CHEBI:57540"/>
        <dbReference type="ChEBI" id="CHEBI:137386"/>
        <dbReference type="ChEBI" id="CHEBI:191199"/>
    </reaction>
</comment>
<evidence type="ECO:0000256" key="5">
    <source>
        <dbReference type="ARBA" id="ARBA00023125"/>
    </source>
</evidence>
<reference evidence="8 9" key="1">
    <citation type="journal article" date="2010" name="Int. J. Syst. Evol. Microbiol.">
        <title>Reclassification of Herbaspirillum putei as a later heterotypic synonym of Herbaspirillum huttiense, with the description of H. huttiense subsp. huttiense subsp. nov. and H. huttiense subsp. putei subsp. nov., comb. nov., and description of Herbaspirillum aquaticum sp. nov.</title>
        <authorList>
            <person name="Dobritsa A.P."/>
            <person name="Reddy M.C."/>
            <person name="Samadpour M."/>
        </authorList>
    </citation>
    <scope>NUCLEOTIDE SEQUENCE [LARGE SCALE GENOMIC DNA]</scope>
    <source>
        <strain evidence="8 9">IEH 4430</strain>
    </source>
</reference>
<comment type="similarity">
    <text evidence="6">Belongs to the DarT ADP-ribosyltransferase family.</text>
</comment>
<comment type="caution">
    <text evidence="6">Lacks conserved residue(s) required for the propagation of feature annotation.</text>
</comment>
<comment type="caution">
    <text evidence="8">The sequence shown here is derived from an EMBL/GenBank/DDBJ whole genome shotgun (WGS) entry which is preliminary data.</text>
</comment>
<dbReference type="GO" id="GO:0003677">
    <property type="term" value="F:DNA binding"/>
    <property type="evidence" value="ECO:0007669"/>
    <property type="project" value="UniProtKB-UniRule"/>
</dbReference>
<dbReference type="GO" id="GO:0016779">
    <property type="term" value="F:nucleotidyltransferase activity"/>
    <property type="evidence" value="ECO:0007669"/>
    <property type="project" value="UniProtKB-UniRule"/>
</dbReference>
<keyword evidence="2 6" id="KW-0328">Glycosyltransferase</keyword>
<keyword evidence="9" id="KW-1185">Reference proteome</keyword>
<evidence type="ECO:0000256" key="4">
    <source>
        <dbReference type="ARBA" id="ARBA00022695"/>
    </source>
</evidence>
<evidence type="ECO:0000313" key="8">
    <source>
        <dbReference type="EMBL" id="OWY33704.1"/>
    </source>
</evidence>
<dbReference type="Proteomes" id="UP000214747">
    <property type="component" value="Unassembled WGS sequence"/>
</dbReference>
<feature type="binding site" evidence="6">
    <location>
        <position position="53"/>
    </location>
    <ligand>
        <name>NAD(+)</name>
        <dbReference type="ChEBI" id="CHEBI:57540"/>
    </ligand>
</feature>
<feature type="binding site" evidence="6">
    <location>
        <begin position="12"/>
        <end position="14"/>
    </location>
    <ligand>
        <name>NAD(+)</name>
        <dbReference type="ChEBI" id="CHEBI:57540"/>
    </ligand>
</feature>
<dbReference type="GO" id="GO:0016757">
    <property type="term" value="F:glycosyltransferase activity"/>
    <property type="evidence" value="ECO:0007669"/>
    <property type="project" value="UniProtKB-UniRule"/>
</dbReference>
<feature type="domain" description="DarT" evidence="7">
    <location>
        <begin position="8"/>
        <end position="209"/>
    </location>
</feature>
<feature type="active site" description="Proton acceptor" evidence="6">
    <location>
        <position position="53"/>
    </location>
</feature>
<keyword evidence="4 6" id="KW-0548">Nucleotidyltransferase</keyword>
<dbReference type="RefSeq" id="WP_088755912.1">
    <property type="nucleotide sequence ID" value="NZ_NJGV01000014.1"/>
</dbReference>
<sequence>MPIDPRTIDIYHITDVNNLASIIAARGLHSDAAMIRANVPTTAIGYTHIKQRRLDTIRVTCCGNRFVGEFVPFYLCPRSPMLCVVNGGRSGRPQGCQKDIVHLVSTVASGIQLGRPWAVSDGNAGAAYASFGNTLAHFEALDWEIIESNSWGGERLHKKQSEFLVADFFPWTSFVKIGCYNQAALNKVQAILQGSQHQPRVRVEPNWYY</sequence>
<evidence type="ECO:0000313" key="9">
    <source>
        <dbReference type="Proteomes" id="UP000214747"/>
    </source>
</evidence>
<evidence type="ECO:0000256" key="1">
    <source>
        <dbReference type="ARBA" id="ARBA00022649"/>
    </source>
</evidence>
<evidence type="ECO:0000256" key="3">
    <source>
        <dbReference type="ARBA" id="ARBA00022679"/>
    </source>
</evidence>
<dbReference type="Pfam" id="PF14487">
    <property type="entry name" value="DarT"/>
    <property type="match status" value="1"/>
</dbReference>
<keyword evidence="1 6" id="KW-1277">Toxin-antitoxin system</keyword>
<dbReference type="PROSITE" id="PS52018">
    <property type="entry name" value="DART"/>
    <property type="match status" value="1"/>
</dbReference>
<organism evidence="8 9">
    <name type="scientific">Herbaspirillum aquaticum</name>
    <dbReference type="NCBI Taxonomy" id="568783"/>
    <lineage>
        <taxon>Bacteria</taxon>
        <taxon>Pseudomonadati</taxon>
        <taxon>Pseudomonadota</taxon>
        <taxon>Betaproteobacteria</taxon>
        <taxon>Burkholderiales</taxon>
        <taxon>Oxalobacteraceae</taxon>
        <taxon>Herbaspirillum</taxon>
    </lineage>
</organism>
<proteinExistence type="inferred from homology"/>